<dbReference type="Proteomes" id="UP000599578">
    <property type="component" value="Unassembled WGS sequence"/>
</dbReference>
<proteinExistence type="predicted"/>
<comment type="caution">
    <text evidence="2">The sequence shown here is derived from an EMBL/GenBank/DDBJ whole genome shotgun (WGS) entry which is preliminary data.</text>
</comment>
<dbReference type="NCBIfam" id="NF041747">
    <property type="entry name" value="Drt3a"/>
    <property type="match status" value="1"/>
</dbReference>
<organism evidence="2 3">
    <name type="scientific">Marinobacterium nitratireducens</name>
    <dbReference type="NCBI Taxonomy" id="518897"/>
    <lineage>
        <taxon>Bacteria</taxon>
        <taxon>Pseudomonadati</taxon>
        <taxon>Pseudomonadota</taxon>
        <taxon>Gammaproteobacteria</taxon>
        <taxon>Oceanospirillales</taxon>
        <taxon>Oceanospirillaceae</taxon>
        <taxon>Marinobacterium</taxon>
    </lineage>
</organism>
<evidence type="ECO:0000313" key="3">
    <source>
        <dbReference type="Proteomes" id="UP000599578"/>
    </source>
</evidence>
<evidence type="ECO:0000259" key="1">
    <source>
        <dbReference type="PROSITE" id="PS50878"/>
    </source>
</evidence>
<sequence>MLKQVFDREQLAKVLTSSDVWQWDLLSSYENVEIAVDHTVQYWKSNNLTLSSLEKRTVKGKTVFIPANMEDAFAIKLLDRFVRRIYKVRQSDRNRVVRQLKTLLKDSGNYHILRLDIKDCYEAIQFENLIDKFEDDLILAPECIKLLNGILGDLWINNGMRGLPRGLSISSTLAELYLEALDNKIASHPDVIYSARYVDDIIVLTPAGKEVGVQSDVEAFMNEMGLTLNNNTNKYYSGSSNSAEFDYLGYSIKVEPKRDKPNEVALKISRSKLSKLKSRIAISFYDYKKQNNISLLKRRIEYLCMLKTVRKGKNGDLLAGLAHNYQYVTDNFECLKALDGFLCQQLVNPRFGLNQQEQDKIKKVSIYGNVKKRNVGKFSKKQTALIVRVWQNA</sequence>
<evidence type="ECO:0000313" key="2">
    <source>
        <dbReference type="EMBL" id="GGO76787.1"/>
    </source>
</evidence>
<dbReference type="PROSITE" id="PS50878">
    <property type="entry name" value="RT_POL"/>
    <property type="match status" value="1"/>
</dbReference>
<protein>
    <submittedName>
        <fullName evidence="2">Maturase</fullName>
    </submittedName>
</protein>
<dbReference type="RefSeq" id="WP_188857884.1">
    <property type="nucleotide sequence ID" value="NZ_BMLT01000001.1"/>
</dbReference>
<accession>A0A918DPR0</accession>
<dbReference type="CDD" id="cd01646">
    <property type="entry name" value="RT_Bac_retron_I"/>
    <property type="match status" value="1"/>
</dbReference>
<dbReference type="SUPFAM" id="SSF56672">
    <property type="entry name" value="DNA/RNA polymerases"/>
    <property type="match status" value="1"/>
</dbReference>
<dbReference type="InterPro" id="IPR000477">
    <property type="entry name" value="RT_dom"/>
</dbReference>
<dbReference type="EMBL" id="BMLT01000001">
    <property type="protein sequence ID" value="GGO76787.1"/>
    <property type="molecule type" value="Genomic_DNA"/>
</dbReference>
<gene>
    <name evidence="2" type="ORF">GCM10011348_04820</name>
</gene>
<reference evidence="2 3" key="1">
    <citation type="journal article" date="2014" name="Int. J. Syst. Evol. Microbiol.">
        <title>Complete genome sequence of Corynebacterium casei LMG S-19264T (=DSM 44701T), isolated from a smear-ripened cheese.</title>
        <authorList>
            <consortium name="US DOE Joint Genome Institute (JGI-PGF)"/>
            <person name="Walter F."/>
            <person name="Albersmeier A."/>
            <person name="Kalinowski J."/>
            <person name="Ruckert C."/>
        </authorList>
    </citation>
    <scope>NUCLEOTIDE SEQUENCE [LARGE SCALE GENOMIC DNA]</scope>
    <source>
        <strain evidence="2 3">CGMCC 1.7286</strain>
    </source>
</reference>
<name>A0A918DPR0_9GAMM</name>
<dbReference type="AlphaFoldDB" id="A0A918DPR0"/>
<feature type="domain" description="Reverse transcriptase" evidence="1">
    <location>
        <begin position="1"/>
        <end position="252"/>
    </location>
</feature>
<dbReference type="InterPro" id="IPR043502">
    <property type="entry name" value="DNA/RNA_pol_sf"/>
</dbReference>
<keyword evidence="3" id="KW-1185">Reference proteome</keyword>
<dbReference type="Pfam" id="PF00078">
    <property type="entry name" value="RVT_1"/>
    <property type="match status" value="1"/>
</dbReference>